<comment type="similarity">
    <text evidence="1">Belongs to the short-chain dehydrogenases/reductases (SDR) family.</text>
</comment>
<dbReference type="EMBL" id="ALQB01000100">
    <property type="protein sequence ID" value="EJZ10027.1"/>
    <property type="molecule type" value="Genomic_DNA"/>
</dbReference>
<dbReference type="HOGENOM" id="CLU_1911064_0_0_11"/>
<accession>K0USD9</accession>
<dbReference type="AlphaFoldDB" id="K0USD9"/>
<dbReference type="InterPro" id="IPR036291">
    <property type="entry name" value="NAD(P)-bd_dom_sf"/>
</dbReference>
<evidence type="ECO:0000256" key="1">
    <source>
        <dbReference type="ARBA" id="ARBA00006484"/>
    </source>
</evidence>
<dbReference type="PANTHER" id="PTHR24321:SF8">
    <property type="entry name" value="ESTRADIOL 17-BETA-DEHYDROGENASE 8-RELATED"/>
    <property type="match status" value="1"/>
</dbReference>
<protein>
    <submittedName>
        <fullName evidence="3">3-ketoacyl-(Acyl-carrier-protein) reductase</fullName>
    </submittedName>
</protein>
<reference evidence="3 4" key="1">
    <citation type="journal article" date="2012" name="J. Bacteriol.">
        <title>Complete Genome Sequence of Mycobacterium fortuitum subsp. fortuitum Type Strain DSM46621.</title>
        <authorList>
            <person name="Ho Y.S."/>
            <person name="Adroub S.A."/>
            <person name="Aleisa F."/>
            <person name="Mahmood H."/>
            <person name="Othoum G."/>
            <person name="Rashid F."/>
            <person name="Zaher M."/>
            <person name="Ali S."/>
            <person name="Bitter W."/>
            <person name="Pain A."/>
            <person name="Abdallah A.M."/>
        </authorList>
    </citation>
    <scope>NUCLEOTIDE SEQUENCE [LARGE SCALE GENOMIC DNA]</scope>
    <source>
        <strain evidence="4">DSM46621</strain>
    </source>
</reference>
<dbReference type="PROSITE" id="PS00061">
    <property type="entry name" value="ADH_SHORT"/>
    <property type="match status" value="1"/>
</dbReference>
<feature type="non-terminal residue" evidence="3">
    <location>
        <position position="1"/>
    </location>
</feature>
<proteinExistence type="inferred from homology"/>
<keyword evidence="2" id="KW-0560">Oxidoreductase</keyword>
<dbReference type="Pfam" id="PF13561">
    <property type="entry name" value="adh_short_C2"/>
    <property type="match status" value="1"/>
</dbReference>
<comment type="caution">
    <text evidence="3">The sequence shown here is derived from an EMBL/GenBank/DDBJ whole genome shotgun (WGS) entry which is preliminary data.</text>
</comment>
<sequence>GSIIIVSSSAGVKATPGNGHYAASKHGLVALTNTLALEVGEYGIRVNSIHPYSIDTPMIEPEAMAEIFSKFPSFLHSFAPMPYHKVTDGKNEGLAAFMAPEEVADVVAWLAGDGSATLSGSQIAVDRGVLKY</sequence>
<dbReference type="Gene3D" id="3.40.50.720">
    <property type="entry name" value="NAD(P)-binding Rossmann-like Domain"/>
    <property type="match status" value="1"/>
</dbReference>
<evidence type="ECO:0000313" key="3">
    <source>
        <dbReference type="EMBL" id="EJZ10027.1"/>
    </source>
</evidence>
<dbReference type="PRINTS" id="PR00080">
    <property type="entry name" value="SDRFAMILY"/>
</dbReference>
<dbReference type="InterPro" id="IPR020904">
    <property type="entry name" value="Sc_DH/Rdtase_CS"/>
</dbReference>
<dbReference type="GO" id="GO:0016491">
    <property type="term" value="F:oxidoreductase activity"/>
    <property type="evidence" value="ECO:0007669"/>
    <property type="project" value="UniProtKB-KW"/>
</dbReference>
<evidence type="ECO:0000313" key="4">
    <source>
        <dbReference type="Proteomes" id="UP000006043"/>
    </source>
</evidence>
<dbReference type="RefSeq" id="WP_003881914.1">
    <property type="nucleotide sequence ID" value="NZ_JH814728.1"/>
</dbReference>
<name>K0USD9_MYCFO</name>
<dbReference type="Proteomes" id="UP000006043">
    <property type="component" value="Unassembled WGS sequence"/>
</dbReference>
<dbReference type="CDD" id="cd05233">
    <property type="entry name" value="SDR_c"/>
    <property type="match status" value="1"/>
</dbReference>
<evidence type="ECO:0000256" key="2">
    <source>
        <dbReference type="ARBA" id="ARBA00023002"/>
    </source>
</evidence>
<dbReference type="PATRIC" id="fig|1214102.3.peg.4191"/>
<organism evidence="3 4">
    <name type="scientific">Mycolicibacterium fortuitum subsp. fortuitum DSM 46621 = ATCC 6841 = JCM 6387</name>
    <dbReference type="NCBI Taxonomy" id="1214102"/>
    <lineage>
        <taxon>Bacteria</taxon>
        <taxon>Bacillati</taxon>
        <taxon>Actinomycetota</taxon>
        <taxon>Actinomycetes</taxon>
        <taxon>Mycobacteriales</taxon>
        <taxon>Mycobacteriaceae</taxon>
        <taxon>Mycolicibacterium</taxon>
    </lineage>
</organism>
<gene>
    <name evidence="3" type="primary">fabG</name>
    <name evidence="3" type="ORF">MFORT_21190</name>
</gene>
<dbReference type="SUPFAM" id="SSF51735">
    <property type="entry name" value="NAD(P)-binding Rossmann-fold domains"/>
    <property type="match status" value="1"/>
</dbReference>
<dbReference type="InterPro" id="IPR002347">
    <property type="entry name" value="SDR_fam"/>
</dbReference>
<dbReference type="PANTHER" id="PTHR24321">
    <property type="entry name" value="DEHYDROGENASES, SHORT CHAIN"/>
    <property type="match status" value="1"/>
</dbReference>